<organism evidence="2 3">
    <name type="scientific">Streblomastix strix</name>
    <dbReference type="NCBI Taxonomy" id="222440"/>
    <lineage>
        <taxon>Eukaryota</taxon>
        <taxon>Metamonada</taxon>
        <taxon>Preaxostyla</taxon>
        <taxon>Oxymonadida</taxon>
        <taxon>Streblomastigidae</taxon>
        <taxon>Streblomastix</taxon>
    </lineage>
</organism>
<feature type="binding site" evidence="1">
    <location>
        <position position="53"/>
    </location>
    <ligand>
        <name>ATP</name>
        <dbReference type="ChEBI" id="CHEBI:30616"/>
    </ligand>
</feature>
<protein>
    <recommendedName>
        <fullName evidence="4">Protein kinase domain-containing protein</fullName>
    </recommendedName>
</protein>
<dbReference type="EMBL" id="SNRW01004307">
    <property type="protein sequence ID" value="KAA6387603.1"/>
    <property type="molecule type" value="Genomic_DNA"/>
</dbReference>
<proteinExistence type="predicted"/>
<feature type="non-terminal residue" evidence="2">
    <location>
        <position position="59"/>
    </location>
</feature>
<comment type="caution">
    <text evidence="2">The sequence shown here is derived from an EMBL/GenBank/DDBJ whole genome shotgun (WGS) entry which is preliminary data.</text>
</comment>
<keyword evidence="1" id="KW-0067">ATP-binding</keyword>
<evidence type="ECO:0000256" key="1">
    <source>
        <dbReference type="PROSITE-ProRule" id="PRU10141"/>
    </source>
</evidence>
<dbReference type="PROSITE" id="PS00107">
    <property type="entry name" value="PROTEIN_KINASE_ATP"/>
    <property type="match status" value="1"/>
</dbReference>
<sequence>MQHHLFFAEVPFKTGDMIKEIFTLQHKLGSGSYGVIFSAIYSSGPNQKHVAIKLEKILP</sequence>
<dbReference type="Gene3D" id="3.30.200.20">
    <property type="entry name" value="Phosphorylase Kinase, domain 1"/>
    <property type="match status" value="1"/>
</dbReference>
<dbReference type="AlphaFoldDB" id="A0A5J4VZA6"/>
<accession>A0A5J4VZA6</accession>
<reference evidence="2 3" key="1">
    <citation type="submission" date="2019-03" db="EMBL/GenBank/DDBJ databases">
        <title>Single cell metagenomics reveals metabolic interactions within the superorganism composed of flagellate Streblomastix strix and complex community of Bacteroidetes bacteria on its surface.</title>
        <authorList>
            <person name="Treitli S.C."/>
            <person name="Kolisko M."/>
            <person name="Husnik F."/>
            <person name="Keeling P."/>
            <person name="Hampl V."/>
        </authorList>
    </citation>
    <scope>NUCLEOTIDE SEQUENCE [LARGE SCALE GENOMIC DNA]</scope>
    <source>
        <strain evidence="2">ST1C</strain>
    </source>
</reference>
<evidence type="ECO:0008006" key="4">
    <source>
        <dbReference type="Google" id="ProtNLM"/>
    </source>
</evidence>
<keyword evidence="1" id="KW-0547">Nucleotide-binding</keyword>
<evidence type="ECO:0000313" key="3">
    <source>
        <dbReference type="Proteomes" id="UP000324800"/>
    </source>
</evidence>
<dbReference type="GO" id="GO:0005524">
    <property type="term" value="F:ATP binding"/>
    <property type="evidence" value="ECO:0007669"/>
    <property type="project" value="UniProtKB-UniRule"/>
</dbReference>
<dbReference type="InterPro" id="IPR011009">
    <property type="entry name" value="Kinase-like_dom_sf"/>
</dbReference>
<gene>
    <name evidence="2" type="ORF">EZS28_016869</name>
</gene>
<dbReference type="InterPro" id="IPR017441">
    <property type="entry name" value="Protein_kinase_ATP_BS"/>
</dbReference>
<dbReference type="Proteomes" id="UP000324800">
    <property type="component" value="Unassembled WGS sequence"/>
</dbReference>
<name>A0A5J4VZA6_9EUKA</name>
<dbReference type="OrthoDB" id="5979581at2759"/>
<dbReference type="SUPFAM" id="SSF56112">
    <property type="entry name" value="Protein kinase-like (PK-like)"/>
    <property type="match status" value="1"/>
</dbReference>
<evidence type="ECO:0000313" key="2">
    <source>
        <dbReference type="EMBL" id="KAA6387603.1"/>
    </source>
</evidence>